<sequence>FWVFSEGETSFKKYNRSGIVIFEVTTEVAHLRNQPICLADGSVLFRKKRCLLTQLNKNGEETVFLDFDAAYPICMYCPEENTGVVIGIINSELTEGKLSKYDKHGHCTNEIKNSLLFKNLVSSKTKCRGLSAYIAENINGDICISHKDVDVFDKKGNFRFSYYGHRNTNLEFQPRGICTDTLGHIVVADAGNHSVHVLDGNGNLQKLYDVSSKENDFKPITLTVDANYSLCIGCSDGKIRIFKYIE</sequence>
<organism evidence="3 4">
    <name type="scientific">Magallana gigas</name>
    <name type="common">Pacific oyster</name>
    <name type="synonym">Crassostrea gigas</name>
    <dbReference type="NCBI Taxonomy" id="29159"/>
    <lineage>
        <taxon>Eukaryota</taxon>
        <taxon>Metazoa</taxon>
        <taxon>Spiralia</taxon>
        <taxon>Lophotrochozoa</taxon>
        <taxon>Mollusca</taxon>
        <taxon>Bivalvia</taxon>
        <taxon>Autobranchia</taxon>
        <taxon>Pteriomorphia</taxon>
        <taxon>Ostreida</taxon>
        <taxon>Ostreoidea</taxon>
        <taxon>Ostreidae</taxon>
        <taxon>Magallana</taxon>
    </lineage>
</organism>
<dbReference type="InterPro" id="IPR011042">
    <property type="entry name" value="6-blade_b-propeller_TolB-like"/>
</dbReference>
<keyword evidence="1" id="KW-0677">Repeat</keyword>
<dbReference type="PANTHER" id="PTHR24104">
    <property type="entry name" value="E3 UBIQUITIN-PROTEIN LIGASE NHLRC1-RELATED"/>
    <property type="match status" value="1"/>
</dbReference>
<dbReference type="EnsemblMetazoa" id="G18213.3">
    <property type="protein sequence ID" value="G18213.3:cds"/>
    <property type="gene ID" value="G18213"/>
</dbReference>
<dbReference type="GO" id="GO:0061630">
    <property type="term" value="F:ubiquitin protein ligase activity"/>
    <property type="evidence" value="ECO:0007669"/>
    <property type="project" value="TreeGrafter"/>
</dbReference>
<evidence type="ECO:0008006" key="5">
    <source>
        <dbReference type="Google" id="ProtNLM"/>
    </source>
</evidence>
<dbReference type="AlphaFoldDB" id="A0A8W8JAZ7"/>
<dbReference type="Pfam" id="PF01436">
    <property type="entry name" value="NHL"/>
    <property type="match status" value="1"/>
</dbReference>
<dbReference type="PROSITE" id="PS51125">
    <property type="entry name" value="NHL"/>
    <property type="match status" value="1"/>
</dbReference>
<proteinExistence type="predicted"/>
<feature type="repeat" description="NHL" evidence="2">
    <location>
        <begin position="173"/>
        <end position="201"/>
    </location>
</feature>
<dbReference type="SUPFAM" id="SSF101898">
    <property type="entry name" value="NHL repeat"/>
    <property type="match status" value="1"/>
</dbReference>
<accession>A0A8W8JAZ7</accession>
<dbReference type="InterPro" id="IPR001258">
    <property type="entry name" value="NHL_repeat"/>
</dbReference>
<keyword evidence="4" id="KW-1185">Reference proteome</keyword>
<evidence type="ECO:0000313" key="4">
    <source>
        <dbReference type="Proteomes" id="UP000005408"/>
    </source>
</evidence>
<dbReference type="GO" id="GO:0043161">
    <property type="term" value="P:proteasome-mediated ubiquitin-dependent protein catabolic process"/>
    <property type="evidence" value="ECO:0007669"/>
    <property type="project" value="TreeGrafter"/>
</dbReference>
<evidence type="ECO:0000256" key="1">
    <source>
        <dbReference type="ARBA" id="ARBA00022737"/>
    </source>
</evidence>
<dbReference type="InterPro" id="IPR050952">
    <property type="entry name" value="TRIM-NHL_E3_ligases"/>
</dbReference>
<dbReference type="Gene3D" id="2.120.10.30">
    <property type="entry name" value="TolB, C-terminal domain"/>
    <property type="match status" value="1"/>
</dbReference>
<dbReference type="GO" id="GO:0000209">
    <property type="term" value="P:protein polyubiquitination"/>
    <property type="evidence" value="ECO:0007669"/>
    <property type="project" value="TreeGrafter"/>
</dbReference>
<evidence type="ECO:0000313" key="3">
    <source>
        <dbReference type="EnsemblMetazoa" id="G18213.3:cds"/>
    </source>
</evidence>
<protein>
    <recommendedName>
        <fullName evidence="5">Tripartite motif-containing protein 2</fullName>
    </recommendedName>
</protein>
<name>A0A8W8JAZ7_MAGGI</name>
<evidence type="ECO:0000256" key="2">
    <source>
        <dbReference type="PROSITE-ProRule" id="PRU00504"/>
    </source>
</evidence>
<reference evidence="3" key="1">
    <citation type="submission" date="2022-08" db="UniProtKB">
        <authorList>
            <consortium name="EnsemblMetazoa"/>
        </authorList>
    </citation>
    <scope>IDENTIFICATION</scope>
    <source>
        <strain evidence="3">05x7-T-G4-1.051#20</strain>
    </source>
</reference>
<dbReference type="PANTHER" id="PTHR24104:SF50">
    <property type="entry name" value="SMP-30_GLUCONOLACTONASE_LRE-LIKE REGION DOMAIN-CONTAINING PROTEIN"/>
    <property type="match status" value="1"/>
</dbReference>
<dbReference type="Proteomes" id="UP000005408">
    <property type="component" value="Unassembled WGS sequence"/>
</dbReference>